<dbReference type="SUPFAM" id="SSF52540">
    <property type="entry name" value="P-loop containing nucleoside triphosphate hydrolases"/>
    <property type="match status" value="2"/>
</dbReference>
<dbReference type="PROSITE" id="PS00211">
    <property type="entry name" value="ABC_TRANSPORTER_1"/>
    <property type="match status" value="1"/>
</dbReference>
<dbReference type="InterPro" id="IPR017871">
    <property type="entry name" value="ABC_transporter-like_CS"/>
</dbReference>
<sequence>MIILQGNKIERSFSGDVLFDNINIQVDEKDRIALVGRNGAGKSTLLKILVGEEAPTSGEINTKRDLSLSYLAQDSRFESENTIFDEMLHVFDDVRSMESRLRKMEMQMAELTGDTFDKLLSDYDRLSEEFRVKGGFTYEAEIKAILNGFKFDESMWQMKISELSGGQNTRLALAKMLLEKPELLVLDEPTNHLDIETIAWLENYLVNYQGALIIVSHDRYFLDKVATITLDLTKHSLDRYVGNYSKFMDLKAEKLALEAKNYEKQAKEIAKLEDFVQRNLVRASTTKRAQARRKQLEKMERLDKPSAGQKSANMTFHADKVSGNVVLTVADAAIGYDDQILSEPINIDVKKFDAIAIVGPNGIGKSTLIKSIVGQIPFIKGISTYGANVEVGYYDQTQSNLTRTNTVLDELWNDFSTTPEVEIRNRLGAFLFSGDDVKKSVSMLSGGERARLLLAKLSMQNNNFLILDEPTNHLDIDSKEVLEDALIDFDGTLLFVSHDRYFINRVATKVLEISEEGSTLYLGDYDYYLEKKAELEELARLKAEEAQEKTTVVVEKAPANDYQAQKANQKELRKLTRRITEIENQLEKIEAREEEISQAMLATNEASELIDLQKELDELTEQQETLMLEWEKLSEKVEG</sequence>
<comment type="caution">
    <text evidence="6">The sequence shown here is derived from an EMBL/GenBank/DDBJ whole genome shotgun (WGS) entry which is preliminary data.</text>
</comment>
<accession>E8JMM2</accession>
<dbReference type="PROSITE" id="PS50893">
    <property type="entry name" value="ABC_TRANSPORTER_2"/>
    <property type="match status" value="2"/>
</dbReference>
<dbReference type="eggNOG" id="COG0488">
    <property type="taxonomic scope" value="Bacteria"/>
</dbReference>
<dbReference type="Proteomes" id="UP000005699">
    <property type="component" value="Unassembled WGS sequence"/>
</dbReference>
<proteinExistence type="predicted"/>
<dbReference type="GO" id="GO:0005524">
    <property type="term" value="F:ATP binding"/>
    <property type="evidence" value="ECO:0007669"/>
    <property type="project" value="UniProtKB-KW"/>
</dbReference>
<dbReference type="InterPro" id="IPR032781">
    <property type="entry name" value="ABC_tran_Xtn"/>
</dbReference>
<dbReference type="PANTHER" id="PTHR42855">
    <property type="entry name" value="ABC TRANSPORTER ATP-BINDING SUBUNIT"/>
    <property type="match status" value="1"/>
</dbReference>
<dbReference type="PANTHER" id="PTHR42855:SF2">
    <property type="entry name" value="DRUG RESISTANCE ABC TRANSPORTER,ATP-BINDING PROTEIN"/>
    <property type="match status" value="1"/>
</dbReference>
<protein>
    <submittedName>
        <fullName evidence="6">ABC transporter, ATP-binding protein</fullName>
    </submittedName>
</protein>
<dbReference type="InterPro" id="IPR027417">
    <property type="entry name" value="P-loop_NTPase"/>
</dbReference>
<organism evidence="6 7">
    <name type="scientific">Streptococcus equinus ATCC 9812</name>
    <dbReference type="NCBI Taxonomy" id="525379"/>
    <lineage>
        <taxon>Bacteria</taxon>
        <taxon>Bacillati</taxon>
        <taxon>Bacillota</taxon>
        <taxon>Bacilli</taxon>
        <taxon>Lactobacillales</taxon>
        <taxon>Streptococcaceae</taxon>
        <taxon>Streptococcus</taxon>
    </lineage>
</organism>
<evidence type="ECO:0000259" key="5">
    <source>
        <dbReference type="PROSITE" id="PS50893"/>
    </source>
</evidence>
<dbReference type="Pfam" id="PF00005">
    <property type="entry name" value="ABC_tran"/>
    <property type="match status" value="2"/>
</dbReference>
<dbReference type="InterPro" id="IPR051309">
    <property type="entry name" value="ABCF_ATPase"/>
</dbReference>
<dbReference type="FunFam" id="3.40.50.300:FF:000011">
    <property type="entry name" value="Putative ABC transporter ATP-binding component"/>
    <property type="match status" value="1"/>
</dbReference>
<feature type="domain" description="ABC transporter" evidence="5">
    <location>
        <begin position="327"/>
        <end position="541"/>
    </location>
</feature>
<keyword evidence="4" id="KW-0175">Coiled coil</keyword>
<keyword evidence="1" id="KW-0677">Repeat</keyword>
<dbReference type="Pfam" id="PF12848">
    <property type="entry name" value="ABC_tran_Xtn"/>
    <property type="match status" value="1"/>
</dbReference>
<dbReference type="InterPro" id="IPR003439">
    <property type="entry name" value="ABC_transporter-like_ATP-bd"/>
</dbReference>
<dbReference type="GO" id="GO:0016887">
    <property type="term" value="F:ATP hydrolysis activity"/>
    <property type="evidence" value="ECO:0007669"/>
    <property type="project" value="InterPro"/>
</dbReference>
<keyword evidence="3 6" id="KW-0067">ATP-binding</keyword>
<dbReference type="SMART" id="SM00382">
    <property type="entry name" value="AAA"/>
    <property type="match status" value="2"/>
</dbReference>
<name>E8JMM2_STREI</name>
<evidence type="ECO:0000256" key="3">
    <source>
        <dbReference type="ARBA" id="ARBA00022840"/>
    </source>
</evidence>
<dbReference type="EMBL" id="AEVB01000006">
    <property type="protein sequence ID" value="EFW89637.1"/>
    <property type="molecule type" value="Genomic_DNA"/>
</dbReference>
<dbReference type="RefSeq" id="WP_004231185.1">
    <property type="nucleotide sequence ID" value="NZ_GL698429.1"/>
</dbReference>
<feature type="domain" description="ABC transporter" evidence="5">
    <location>
        <begin position="4"/>
        <end position="259"/>
    </location>
</feature>
<dbReference type="CDD" id="cd03221">
    <property type="entry name" value="ABCF_EF-3"/>
    <property type="match status" value="2"/>
</dbReference>
<gene>
    <name evidence="6" type="ORF">HMPREF0819_0245</name>
</gene>
<keyword evidence="2" id="KW-0547">Nucleotide-binding</keyword>
<dbReference type="FunFam" id="3.40.50.300:FF:000309">
    <property type="entry name" value="ABC transporter ATP-binding protein"/>
    <property type="match status" value="1"/>
</dbReference>
<dbReference type="GO" id="GO:0003676">
    <property type="term" value="F:nucleic acid binding"/>
    <property type="evidence" value="ECO:0007669"/>
    <property type="project" value="UniProtKB-ARBA"/>
</dbReference>
<dbReference type="Gene3D" id="3.40.50.300">
    <property type="entry name" value="P-loop containing nucleotide triphosphate hydrolases"/>
    <property type="match status" value="2"/>
</dbReference>
<dbReference type="AlphaFoldDB" id="E8JMM2"/>
<evidence type="ECO:0000256" key="4">
    <source>
        <dbReference type="SAM" id="Coils"/>
    </source>
</evidence>
<evidence type="ECO:0000256" key="1">
    <source>
        <dbReference type="ARBA" id="ARBA00022737"/>
    </source>
</evidence>
<evidence type="ECO:0000256" key="2">
    <source>
        <dbReference type="ARBA" id="ARBA00022741"/>
    </source>
</evidence>
<evidence type="ECO:0000313" key="7">
    <source>
        <dbReference type="Proteomes" id="UP000005699"/>
    </source>
</evidence>
<dbReference type="InterPro" id="IPR003593">
    <property type="entry name" value="AAA+_ATPase"/>
</dbReference>
<dbReference type="HOGENOM" id="CLU_000604_36_0_9"/>
<reference evidence="6 7" key="1">
    <citation type="submission" date="2010-12" db="EMBL/GenBank/DDBJ databases">
        <authorList>
            <person name="Muzny D."/>
            <person name="Qin X."/>
            <person name="Deng J."/>
            <person name="Jiang H."/>
            <person name="Liu Y."/>
            <person name="Qu J."/>
            <person name="Song X.-Z."/>
            <person name="Zhang L."/>
            <person name="Thornton R."/>
            <person name="Coyle M."/>
            <person name="Francisco L."/>
            <person name="Jackson L."/>
            <person name="Javaid M."/>
            <person name="Korchina V."/>
            <person name="Kovar C."/>
            <person name="Mata R."/>
            <person name="Mathew T."/>
            <person name="Ngo R."/>
            <person name="Nguyen L."/>
            <person name="Nguyen N."/>
            <person name="Okwuonu G."/>
            <person name="Ongeri F."/>
            <person name="Pham C."/>
            <person name="Simmons D."/>
            <person name="Wilczek-Boney K."/>
            <person name="Hale W."/>
            <person name="Jakkamsetti A."/>
            <person name="Pham P."/>
            <person name="Ruth R."/>
            <person name="San Lucas F."/>
            <person name="Warren J."/>
            <person name="Zhang J."/>
            <person name="Zhao Z."/>
            <person name="Zhou C."/>
            <person name="Zhu D."/>
            <person name="Lee S."/>
            <person name="Bess C."/>
            <person name="Blankenburg K."/>
            <person name="Forbes L."/>
            <person name="Fu Q."/>
            <person name="Gubbala S."/>
            <person name="Hirani K."/>
            <person name="Jayaseelan J.C."/>
            <person name="Lara F."/>
            <person name="Munidasa M."/>
            <person name="Palculict T."/>
            <person name="Patil S."/>
            <person name="Pu L.-L."/>
            <person name="Saada N."/>
            <person name="Tang L."/>
            <person name="Weissenberger G."/>
            <person name="Zhu Y."/>
            <person name="Hemphill L."/>
            <person name="Shang Y."/>
            <person name="Youmans B."/>
            <person name="Ayvaz T."/>
            <person name="Ross M."/>
            <person name="Santibanez J."/>
            <person name="Aqrawi P."/>
            <person name="Gross S."/>
            <person name="Joshi V."/>
            <person name="Fowler G."/>
            <person name="Nazareth L."/>
            <person name="Reid J."/>
            <person name="Worley K."/>
            <person name="Petrosino J."/>
            <person name="Highlander S."/>
            <person name="Gibbs R."/>
        </authorList>
    </citation>
    <scope>NUCLEOTIDE SEQUENCE [LARGE SCALE GENOMIC DNA]</scope>
    <source>
        <strain evidence="6 7">ATCC 9812</strain>
    </source>
</reference>
<evidence type="ECO:0000313" key="6">
    <source>
        <dbReference type="EMBL" id="EFW89637.1"/>
    </source>
</evidence>
<feature type="coiled-coil region" evidence="4">
    <location>
        <begin position="528"/>
        <end position="636"/>
    </location>
</feature>